<dbReference type="Proteomes" id="UP000246569">
    <property type="component" value="Unassembled WGS sequence"/>
</dbReference>
<dbReference type="NCBIfam" id="TIGR02595">
    <property type="entry name" value="PEP_CTERM"/>
    <property type="match status" value="1"/>
</dbReference>
<sequence length="515" mass="54563">MFRKTAIILALVAAGYATTASATTFPAGSLGSSSQSAYQDPVLPGTDITALLSVGDAAGNGYRMVGIPDGLGTYDNGDGTFTVLMNHELRAGSGAVRAHGADGAFVSEWIVRKSDLHVLSGSDLIQNVYLGNGTGYQLTANVSLSRFCSADLPSVDAFYNASSGKGTTTRFFMNGEENGPTGRAFAIAATGAEKGNAYEFTGIGNASWENIVARPFADDRTVVIGTDDTHPNGDAVNAKGRVTLYFGDKQDSGTELEKAGLTNGHAYAIKVNGAALESRTADAGLGLDSTGKASFELVDDGTGTNFLRPEDVSWDTQNPDRAYFVTTDGLDSTDPTSRTSRLWRITLNDVNDPSAGGVIELMIDGLQAGQPQMMDNITVDADGNVMIQEDVGNADRLGKVWKFNPETRALTEVSQHDPDRFLIGGVDFLTQDEESSGIVDVTYLFDGVDGYDVSAYRYFLLDVQAHYANTDPALVEGGQLMLMAVPVPEPSSVSLMAGVFALTGLSIGLRRRRNR</sequence>
<evidence type="ECO:0000313" key="3">
    <source>
        <dbReference type="EMBL" id="PWV64840.1"/>
    </source>
</evidence>
<organism evidence="3 4">
    <name type="scientific">Plasticicumulans acidivorans</name>
    <dbReference type="NCBI Taxonomy" id="886464"/>
    <lineage>
        <taxon>Bacteria</taxon>
        <taxon>Pseudomonadati</taxon>
        <taxon>Pseudomonadota</taxon>
        <taxon>Gammaproteobacteria</taxon>
        <taxon>Candidatus Competibacteraceae</taxon>
        <taxon>Plasticicumulans</taxon>
    </lineage>
</organism>
<reference evidence="3 4" key="1">
    <citation type="submission" date="2018-05" db="EMBL/GenBank/DDBJ databases">
        <title>Genomic Encyclopedia of Type Strains, Phase IV (KMG-IV): sequencing the most valuable type-strain genomes for metagenomic binning, comparative biology and taxonomic classification.</title>
        <authorList>
            <person name="Goeker M."/>
        </authorList>
    </citation>
    <scope>NUCLEOTIDE SEQUENCE [LARGE SCALE GENOMIC DNA]</scope>
    <source>
        <strain evidence="3 4">DSM 23606</strain>
    </source>
</reference>
<accession>A0A317MYU7</accession>
<comment type="caution">
    <text evidence="3">The sequence shown here is derived from an EMBL/GenBank/DDBJ whole genome shotgun (WGS) entry which is preliminary data.</text>
</comment>
<keyword evidence="1" id="KW-0812">Transmembrane</keyword>
<feature type="chain" id="PRO_5016238704" evidence="2">
    <location>
        <begin position="23"/>
        <end position="515"/>
    </location>
</feature>
<evidence type="ECO:0000313" key="4">
    <source>
        <dbReference type="Proteomes" id="UP000246569"/>
    </source>
</evidence>
<dbReference type="OrthoDB" id="9801383at2"/>
<dbReference type="InterPro" id="IPR013424">
    <property type="entry name" value="Ice-binding_C"/>
</dbReference>
<dbReference type="SUPFAM" id="SSF63829">
    <property type="entry name" value="Calcium-dependent phosphotriesterase"/>
    <property type="match status" value="1"/>
</dbReference>
<name>A0A317MYU7_9GAMM</name>
<evidence type="ECO:0000256" key="2">
    <source>
        <dbReference type="SAM" id="SignalP"/>
    </source>
</evidence>
<keyword evidence="4" id="KW-1185">Reference proteome</keyword>
<keyword evidence="2" id="KW-0732">Signal</keyword>
<protein>
    <submittedName>
        <fullName evidence="3">Putative secreted protein with PEP-CTERM sorting signal</fullName>
    </submittedName>
</protein>
<keyword evidence="1" id="KW-0472">Membrane</keyword>
<gene>
    <name evidence="3" type="ORF">C7443_102493</name>
</gene>
<dbReference type="EMBL" id="QGTJ01000002">
    <property type="protein sequence ID" value="PWV64840.1"/>
    <property type="molecule type" value="Genomic_DNA"/>
</dbReference>
<dbReference type="RefSeq" id="WP_110017463.1">
    <property type="nucleotide sequence ID" value="NZ_QGTJ01000002.1"/>
</dbReference>
<keyword evidence="1" id="KW-1133">Transmembrane helix</keyword>
<feature type="transmembrane region" description="Helical" evidence="1">
    <location>
        <begin position="491"/>
        <end position="509"/>
    </location>
</feature>
<evidence type="ECO:0000256" key="1">
    <source>
        <dbReference type="SAM" id="Phobius"/>
    </source>
</evidence>
<dbReference type="AlphaFoldDB" id="A0A317MYU7"/>
<feature type="signal peptide" evidence="2">
    <location>
        <begin position="1"/>
        <end position="22"/>
    </location>
</feature>
<proteinExistence type="predicted"/>